<accession>A0A803QZ55</accession>
<dbReference type="EnsemblPlants" id="novel_model_3147_5bd9a17a">
    <property type="protein sequence ID" value="cds.novel_model_3147_5bd9a17a"/>
    <property type="gene ID" value="novel_gene_1681_5bd9a17a"/>
</dbReference>
<proteinExistence type="predicted"/>
<evidence type="ECO:0000313" key="2">
    <source>
        <dbReference type="Proteomes" id="UP000596661"/>
    </source>
</evidence>
<keyword evidence="2" id="KW-1185">Reference proteome</keyword>
<reference evidence="1" key="1">
    <citation type="submission" date="2018-11" db="EMBL/GenBank/DDBJ databases">
        <authorList>
            <person name="Grassa J C."/>
        </authorList>
    </citation>
    <scope>NUCLEOTIDE SEQUENCE [LARGE SCALE GENOMIC DNA]</scope>
</reference>
<dbReference type="Proteomes" id="UP000596661">
    <property type="component" value="Chromosome 4"/>
</dbReference>
<organism evidence="1 2">
    <name type="scientific">Cannabis sativa</name>
    <name type="common">Hemp</name>
    <name type="synonym">Marijuana</name>
    <dbReference type="NCBI Taxonomy" id="3483"/>
    <lineage>
        <taxon>Eukaryota</taxon>
        <taxon>Viridiplantae</taxon>
        <taxon>Streptophyta</taxon>
        <taxon>Embryophyta</taxon>
        <taxon>Tracheophyta</taxon>
        <taxon>Spermatophyta</taxon>
        <taxon>Magnoliopsida</taxon>
        <taxon>eudicotyledons</taxon>
        <taxon>Gunneridae</taxon>
        <taxon>Pentapetalae</taxon>
        <taxon>rosids</taxon>
        <taxon>fabids</taxon>
        <taxon>Rosales</taxon>
        <taxon>Cannabaceae</taxon>
        <taxon>Cannabis</taxon>
    </lineage>
</organism>
<dbReference type="Gramene" id="novel_model_3147_5bd9a17a">
    <property type="protein sequence ID" value="cds.novel_model_3147_5bd9a17a"/>
    <property type="gene ID" value="novel_gene_1681_5bd9a17a"/>
</dbReference>
<name>A0A803QZ55_CANSA</name>
<sequence>MWKLCQGVNLVMLKLSKWLLRLSGVKTKFGRKMQPGENLRKVEPILMNTRKGDKVSPGSQVKTRGTKLITTNDLMATVGETFQNSLNVPHVISASVAQKHATNVERKDTSNAIAQCGDRLGTKQNPRKMTSIFQPEFSPSLKQKLRPALRLYQERVRLSSETKELEVWTAC</sequence>
<protein>
    <submittedName>
        <fullName evidence="1">Uncharacterized protein</fullName>
    </submittedName>
</protein>
<reference evidence="1" key="2">
    <citation type="submission" date="2021-03" db="UniProtKB">
        <authorList>
            <consortium name="EnsemblPlants"/>
        </authorList>
    </citation>
    <scope>IDENTIFICATION</scope>
</reference>
<dbReference type="AlphaFoldDB" id="A0A803QZ55"/>
<evidence type="ECO:0000313" key="1">
    <source>
        <dbReference type="EnsemblPlants" id="cds.novel_model_3147_5bd9a17a"/>
    </source>
</evidence>
<dbReference type="EMBL" id="UZAU01000371">
    <property type="status" value="NOT_ANNOTATED_CDS"/>
    <property type="molecule type" value="Genomic_DNA"/>
</dbReference>